<comment type="subcellular location">
    <subcellularLocation>
        <location evidence="1">Membrane</location>
        <topology evidence="1">Single-pass membrane protein</topology>
    </subcellularLocation>
</comment>
<dbReference type="OrthoDB" id="444255at2759"/>
<protein>
    <recommendedName>
        <fullName evidence="7">LicD/FKTN/FKRP nucleotidyltransferase domain-containing protein</fullName>
    </recommendedName>
</protein>
<gene>
    <name evidence="8" type="ORF">CANVERA_P3486</name>
</gene>
<evidence type="ECO:0000256" key="3">
    <source>
        <dbReference type="ARBA" id="ARBA00022692"/>
    </source>
</evidence>
<dbReference type="GO" id="GO:0009100">
    <property type="term" value="P:glycoprotein metabolic process"/>
    <property type="evidence" value="ECO:0007669"/>
    <property type="project" value="UniProtKB-ARBA"/>
</dbReference>
<comment type="similarity">
    <text evidence="2">Belongs to the UPF0057 (PMP3) family.</text>
</comment>
<evidence type="ECO:0000259" key="7">
    <source>
        <dbReference type="Pfam" id="PF04991"/>
    </source>
</evidence>
<proteinExistence type="inferred from homology"/>
<accession>A0A9W4TYQ1</accession>
<dbReference type="PANTHER" id="PTHR15407:SF28">
    <property type="entry name" value="RIBITOL-5-PHOSPHATE TRANSFERASE FKTN"/>
    <property type="match status" value="1"/>
</dbReference>
<evidence type="ECO:0000256" key="2">
    <source>
        <dbReference type="ARBA" id="ARBA00009530"/>
    </source>
</evidence>
<evidence type="ECO:0000256" key="1">
    <source>
        <dbReference type="ARBA" id="ARBA00004167"/>
    </source>
</evidence>
<dbReference type="InterPro" id="IPR007074">
    <property type="entry name" value="LicD/FKTN/FKRP_NTP_transf"/>
</dbReference>
<evidence type="ECO:0000256" key="4">
    <source>
        <dbReference type="ARBA" id="ARBA00022989"/>
    </source>
</evidence>
<evidence type="ECO:0000256" key="5">
    <source>
        <dbReference type="ARBA" id="ARBA00023136"/>
    </source>
</evidence>
<feature type="domain" description="LicD/FKTN/FKRP nucleotidyltransferase" evidence="7">
    <location>
        <begin position="598"/>
        <end position="638"/>
    </location>
</feature>
<keyword evidence="9" id="KW-1185">Reference proteome</keyword>
<feature type="transmembrane region" description="Helical" evidence="6">
    <location>
        <begin position="32"/>
        <end position="54"/>
    </location>
</feature>
<dbReference type="Pfam" id="PF01679">
    <property type="entry name" value="Pmp3"/>
    <property type="match status" value="1"/>
</dbReference>
<keyword evidence="5 6" id="KW-0472">Membrane</keyword>
<sequence>MPFTCSDIIKIIFAIILPPLGVFLERGCSSSFFLNIILTILGYIPGIIHAFPIIHSDDDLYPIPNLPYDKLTSVDKILYKLNEVTINKDGKYWLGHTELTDYEIEINVSEFLQENWVGQNLLFYDPRFTLSIYLSEIKNQYQQGNKEVVLPFSWSDWVDLTKLNEELAKPESQRKGCAYLKQTHHIPTKIKNYCIDNNQITDSDLKEMKLPNTNYVPGFAIRQSPTNKASNEVRMLEGKSHLLTYAKNPYSIIWLNKNGGTYEVKIDEKQKIVDSEMFNNYLKNNKIKPNQEKIVLNPVKEFRELLSAIKPKVSESDEFGMIEKLKSPNPTESRELFIPESAFNYQQDKIDSQIKEYDIRMAKLKDLTTNELNFDLSTIEQLKFTRNEKLYYESLKYANRFPLKKEQTYFRMARLNFGNEENDHDAGWHYEWRFFNGALRYLKTGWSNDELLIREKVLLDRILRNWFRFANEKGIISWIAHGPLLSWYWDGLLFPFDEDIDIQMPIEQLINFSKNYNQTLVIEDITEGFGKYFIECSTFIHHRGKSYKENHIDARFIDIDTGSYIDITGIGLSNEEAPERYNELIIQNESESKLPQVYNCRYPHFYSYEEIIPLRFTMMGGVPLYVPNQIETILKQEYVKGLTSYDYEGFYFIDKLNLWIHYSKIEFLFKKEDYLIDNNVNVEKFTSLVQNITNDDIVRILENDEDILLEYYLTKQVTDLHKIELTHMFNLPNGKDSRICDIHGMKSQQDISSNIEYHKLTSQFNFQKPFRRSLFNYEMIDRPRHHKH</sequence>
<dbReference type="GO" id="GO:0016020">
    <property type="term" value="C:membrane"/>
    <property type="evidence" value="ECO:0007669"/>
    <property type="project" value="UniProtKB-SubCell"/>
</dbReference>
<comment type="caution">
    <text evidence="8">The sequence shown here is derived from an EMBL/GenBank/DDBJ whole genome shotgun (WGS) entry which is preliminary data.</text>
</comment>
<dbReference type="InterPro" id="IPR009644">
    <property type="entry name" value="FKTN/MNN4/W02B3.4-1"/>
</dbReference>
<name>A0A9W4TYQ1_9ASCO</name>
<evidence type="ECO:0000256" key="6">
    <source>
        <dbReference type="SAM" id="Phobius"/>
    </source>
</evidence>
<dbReference type="PANTHER" id="PTHR15407">
    <property type="entry name" value="FUKUTIN-RELATED"/>
    <property type="match status" value="1"/>
</dbReference>
<feature type="domain" description="LicD/FKTN/FKRP nucleotidyltransferase" evidence="7">
    <location>
        <begin position="471"/>
        <end position="585"/>
    </location>
</feature>
<dbReference type="PROSITE" id="PS01309">
    <property type="entry name" value="UPF0057"/>
    <property type="match status" value="1"/>
</dbReference>
<keyword evidence="4 6" id="KW-1133">Transmembrane helix</keyword>
<evidence type="ECO:0000313" key="9">
    <source>
        <dbReference type="Proteomes" id="UP001152885"/>
    </source>
</evidence>
<keyword evidence="3 6" id="KW-0812">Transmembrane</keyword>
<reference evidence="8" key="1">
    <citation type="submission" date="2022-12" db="EMBL/GenBank/DDBJ databases">
        <authorList>
            <person name="Brejova B."/>
        </authorList>
    </citation>
    <scope>NUCLEOTIDE SEQUENCE</scope>
</reference>
<dbReference type="EMBL" id="CANTUO010000003">
    <property type="protein sequence ID" value="CAI5758977.1"/>
    <property type="molecule type" value="Genomic_DNA"/>
</dbReference>
<evidence type="ECO:0000313" key="8">
    <source>
        <dbReference type="EMBL" id="CAI5758977.1"/>
    </source>
</evidence>
<dbReference type="Pfam" id="PF04991">
    <property type="entry name" value="LicD"/>
    <property type="match status" value="2"/>
</dbReference>
<dbReference type="Proteomes" id="UP001152885">
    <property type="component" value="Unassembled WGS sequence"/>
</dbReference>
<dbReference type="InterPro" id="IPR000612">
    <property type="entry name" value="PMP3"/>
</dbReference>
<feature type="transmembrane region" description="Helical" evidence="6">
    <location>
        <begin position="6"/>
        <end position="25"/>
    </location>
</feature>
<dbReference type="AlphaFoldDB" id="A0A9W4TYQ1"/>
<organism evidence="8 9">
    <name type="scientific">Candida verbasci</name>
    <dbReference type="NCBI Taxonomy" id="1227364"/>
    <lineage>
        <taxon>Eukaryota</taxon>
        <taxon>Fungi</taxon>
        <taxon>Dikarya</taxon>
        <taxon>Ascomycota</taxon>
        <taxon>Saccharomycotina</taxon>
        <taxon>Pichiomycetes</taxon>
        <taxon>Debaryomycetaceae</taxon>
        <taxon>Candida/Lodderomyces clade</taxon>
        <taxon>Candida</taxon>
    </lineage>
</organism>